<protein>
    <submittedName>
        <fullName evidence="5">Uncharacterized protein LOC111111973</fullName>
    </submittedName>
</protein>
<dbReference type="PANTHER" id="PTHR21724">
    <property type="entry name" value="SHKT DOMAIN-CONTAINING PROTEIN"/>
    <property type="match status" value="1"/>
</dbReference>
<feature type="chain" id="PRO_5034084333" evidence="2">
    <location>
        <begin position="16"/>
        <end position="144"/>
    </location>
</feature>
<dbReference type="AlphaFoldDB" id="A0A8B8BNJ5"/>
<dbReference type="Gene3D" id="1.10.10.1940">
    <property type="match status" value="1"/>
</dbReference>
<keyword evidence="2" id="KW-0732">Signal</keyword>
<reference evidence="4" key="1">
    <citation type="submission" date="2024-06" db="UniProtKB">
        <authorList>
            <consortium name="RefSeq"/>
        </authorList>
    </citation>
    <scope>NUCLEOTIDE SEQUENCE [LARGE SCALE GENOMIC DNA]</scope>
</reference>
<sequence length="144" mass="16037">MNFLILICMISSALSYTCRDTYDSCKYLGKSVCEDPMYFTWAYKNCAQTCDFCRYYDIIKLTYPMTSPSTKMTTMTTTTTTTTMATITSSQRPGPCGDIYNHCGVYSSACGQSQFMKDYCKHTCGECIPSPLPSIEAGKSIVFG</sequence>
<dbReference type="SMART" id="SM00254">
    <property type="entry name" value="ShKT"/>
    <property type="match status" value="2"/>
</dbReference>
<keyword evidence="4" id="KW-1185">Reference proteome</keyword>
<dbReference type="GeneID" id="111111973"/>
<evidence type="ECO:0000256" key="1">
    <source>
        <dbReference type="PROSITE-ProRule" id="PRU01005"/>
    </source>
</evidence>
<evidence type="ECO:0000259" key="3">
    <source>
        <dbReference type="PROSITE" id="PS51670"/>
    </source>
</evidence>
<dbReference type="KEGG" id="cvn:111111973"/>
<evidence type="ECO:0000256" key="2">
    <source>
        <dbReference type="SAM" id="SignalP"/>
    </source>
</evidence>
<feature type="signal peptide" evidence="2">
    <location>
        <begin position="1"/>
        <end position="15"/>
    </location>
</feature>
<feature type="domain" description="ShKT" evidence="3">
    <location>
        <begin position="18"/>
        <end position="53"/>
    </location>
</feature>
<feature type="domain" description="ShKT" evidence="3">
    <location>
        <begin position="96"/>
        <end position="127"/>
    </location>
</feature>
<gene>
    <name evidence="5" type="primary">LOC111111973</name>
</gene>
<dbReference type="RefSeq" id="XP_022304905.1">
    <property type="nucleotide sequence ID" value="XM_022449197.1"/>
</dbReference>
<proteinExistence type="predicted"/>
<dbReference type="Pfam" id="PF01549">
    <property type="entry name" value="ShK"/>
    <property type="match status" value="2"/>
</dbReference>
<dbReference type="InterPro" id="IPR003582">
    <property type="entry name" value="ShKT_dom"/>
</dbReference>
<name>A0A8B8BNJ5_CRAVI</name>
<dbReference type="PANTHER" id="PTHR21724:SF109">
    <property type="entry name" value="SHKT DOMAIN-CONTAINING PROTEIN"/>
    <property type="match status" value="1"/>
</dbReference>
<dbReference type="OrthoDB" id="6189382at2759"/>
<evidence type="ECO:0000313" key="4">
    <source>
        <dbReference type="Proteomes" id="UP000694844"/>
    </source>
</evidence>
<reference evidence="5" key="2">
    <citation type="submission" date="2025-08" db="UniProtKB">
        <authorList>
            <consortium name="RefSeq"/>
        </authorList>
    </citation>
    <scope>IDENTIFICATION</scope>
    <source>
        <tissue evidence="5">Whole sample</tissue>
    </source>
</reference>
<dbReference type="PROSITE" id="PS51670">
    <property type="entry name" value="SHKT"/>
    <property type="match status" value="2"/>
</dbReference>
<evidence type="ECO:0000313" key="5">
    <source>
        <dbReference type="RefSeq" id="XP_022304905.1"/>
    </source>
</evidence>
<accession>A0A8B8BNJ5</accession>
<dbReference type="Proteomes" id="UP000694844">
    <property type="component" value="Chromosome 1"/>
</dbReference>
<comment type="caution">
    <text evidence="1">Lacks conserved residue(s) required for the propagation of feature annotation.</text>
</comment>
<organism evidence="4 5">
    <name type="scientific">Crassostrea virginica</name>
    <name type="common">Eastern oyster</name>
    <dbReference type="NCBI Taxonomy" id="6565"/>
    <lineage>
        <taxon>Eukaryota</taxon>
        <taxon>Metazoa</taxon>
        <taxon>Spiralia</taxon>
        <taxon>Lophotrochozoa</taxon>
        <taxon>Mollusca</taxon>
        <taxon>Bivalvia</taxon>
        <taxon>Autobranchia</taxon>
        <taxon>Pteriomorphia</taxon>
        <taxon>Ostreida</taxon>
        <taxon>Ostreoidea</taxon>
        <taxon>Ostreidae</taxon>
        <taxon>Crassostrea</taxon>
    </lineage>
</organism>